<dbReference type="Gene3D" id="2.130.10.10">
    <property type="entry name" value="YVTN repeat-like/Quinoprotein amine dehydrogenase"/>
    <property type="match status" value="2"/>
</dbReference>
<evidence type="ECO:0000256" key="4">
    <source>
        <dbReference type="SAM" id="MobiDB-lite"/>
    </source>
</evidence>
<sequence>MAKNGSEAVVVCSDKSMGIGITIWGIDTGDRLLHIPTCASAPHGLVCLRNQFLVASQIHKHGSVGGGAISMWPLNKPQQPIRSYPLEAIGPLSCTKDGVYLAGGALSGNVYLWEVANGKLLKTWRGHHRSLNCMLFSDDGSLLVSASDDGMICVWSMVGLLDMEDSQSFPSLLHYSMEHKSSITGLLTTSGSSNVVLISSSLDGSCKVWDLVLGKLMQTQVYLLAITAVVLHPTEQLFFSGSIDGRIFVNKLEIGLVENSLAAAEDQKSVIKGHKGAVTALTFSQAGLVSASEDCTICIWDITNWAIIRRFDHKKGAVTNLAVIPRSSLLSVSNHRRVSNAFGVSSLDKYPQPPNSSKEKMPLLSSCHFLKGNQTTHSEQQICDTEEEFSPAAMQMKLETSLEHRMWATRMAKHVMEMNTHLQTRLLDLMQSGLLRSTSTEMDSPPTKKRETRMFDESPPFQGEEQP</sequence>
<dbReference type="GO" id="GO:0005656">
    <property type="term" value="C:nuclear pre-replicative complex"/>
    <property type="evidence" value="ECO:0000318"/>
    <property type="project" value="GO_Central"/>
</dbReference>
<dbReference type="PROSITE" id="PS00678">
    <property type="entry name" value="WD_REPEATS_1"/>
    <property type="match status" value="2"/>
</dbReference>
<dbReference type="Gramene" id="ONI08008">
    <property type="protein sequence ID" value="ONI08008"/>
    <property type="gene ID" value="PRUPE_5G153000"/>
</dbReference>
<dbReference type="InterPro" id="IPR036322">
    <property type="entry name" value="WD40_repeat_dom_sf"/>
</dbReference>
<feature type="region of interest" description="Disordered" evidence="4">
    <location>
        <begin position="436"/>
        <end position="467"/>
    </location>
</feature>
<dbReference type="GO" id="GO:0006261">
    <property type="term" value="P:DNA-templated DNA replication"/>
    <property type="evidence" value="ECO:0000318"/>
    <property type="project" value="GO_Central"/>
</dbReference>
<evidence type="ECO:0000256" key="3">
    <source>
        <dbReference type="PROSITE-ProRule" id="PRU00221"/>
    </source>
</evidence>
<name>A0A251P8U7_PRUPE</name>
<gene>
    <name evidence="5" type="ORF">PRUPE_5G153000</name>
</gene>
<keyword evidence="1 3" id="KW-0853">WD repeat</keyword>
<dbReference type="EMBL" id="CM007655">
    <property type="protein sequence ID" value="ONI08008.1"/>
    <property type="molecule type" value="Genomic_DNA"/>
</dbReference>
<accession>A0A251P8U7</accession>
<dbReference type="SMART" id="SM00320">
    <property type="entry name" value="WD40"/>
    <property type="match status" value="5"/>
</dbReference>
<dbReference type="InterPro" id="IPR015943">
    <property type="entry name" value="WD40/YVTN_repeat-like_dom_sf"/>
</dbReference>
<dbReference type="STRING" id="3760.A0A251P8U7"/>
<dbReference type="PANTHER" id="PTHR18763:SF4">
    <property type="entry name" value="PROTEIN ROOT INITIATION DEFECTIVE 3-LIKE"/>
    <property type="match status" value="1"/>
</dbReference>
<evidence type="ECO:0000256" key="2">
    <source>
        <dbReference type="ARBA" id="ARBA00022737"/>
    </source>
</evidence>
<reference evidence="5 6" key="1">
    <citation type="journal article" date="2013" name="Nat. Genet.">
        <title>The high-quality draft genome of peach (Prunus persica) identifies unique patterns of genetic diversity, domestication and genome evolution.</title>
        <authorList>
            <consortium name="International Peach Genome Initiative"/>
            <person name="Verde I."/>
            <person name="Abbott A.G."/>
            <person name="Scalabrin S."/>
            <person name="Jung S."/>
            <person name="Shu S."/>
            <person name="Marroni F."/>
            <person name="Zhebentyayeva T."/>
            <person name="Dettori M.T."/>
            <person name="Grimwood J."/>
            <person name="Cattonaro F."/>
            <person name="Zuccolo A."/>
            <person name="Rossini L."/>
            <person name="Jenkins J."/>
            <person name="Vendramin E."/>
            <person name="Meisel L.A."/>
            <person name="Decroocq V."/>
            <person name="Sosinski B."/>
            <person name="Prochnik S."/>
            <person name="Mitros T."/>
            <person name="Policriti A."/>
            <person name="Cipriani G."/>
            <person name="Dondini L."/>
            <person name="Ficklin S."/>
            <person name="Goodstein D.M."/>
            <person name="Xuan P."/>
            <person name="Del Fabbro C."/>
            <person name="Aramini V."/>
            <person name="Copetti D."/>
            <person name="Gonzalez S."/>
            <person name="Horner D.S."/>
            <person name="Falchi R."/>
            <person name="Lucas S."/>
            <person name="Mica E."/>
            <person name="Maldonado J."/>
            <person name="Lazzari B."/>
            <person name="Bielenberg D."/>
            <person name="Pirona R."/>
            <person name="Miculan M."/>
            <person name="Barakat A."/>
            <person name="Testolin R."/>
            <person name="Stella A."/>
            <person name="Tartarini S."/>
            <person name="Tonutti P."/>
            <person name="Arus P."/>
            <person name="Orellana A."/>
            <person name="Wells C."/>
            <person name="Main D."/>
            <person name="Vizzotto G."/>
            <person name="Silva H."/>
            <person name="Salamini F."/>
            <person name="Schmutz J."/>
            <person name="Morgante M."/>
            <person name="Rokhsar D.S."/>
        </authorList>
    </citation>
    <scope>NUCLEOTIDE SEQUENCE [LARGE SCALE GENOMIC DNA]</scope>
    <source>
        <strain evidence="6">cv. Nemared</strain>
    </source>
</reference>
<organism evidence="5 6">
    <name type="scientific">Prunus persica</name>
    <name type="common">Peach</name>
    <name type="synonym">Amygdalus persica</name>
    <dbReference type="NCBI Taxonomy" id="3760"/>
    <lineage>
        <taxon>Eukaryota</taxon>
        <taxon>Viridiplantae</taxon>
        <taxon>Streptophyta</taxon>
        <taxon>Embryophyta</taxon>
        <taxon>Tracheophyta</taxon>
        <taxon>Spermatophyta</taxon>
        <taxon>Magnoliopsida</taxon>
        <taxon>eudicotyledons</taxon>
        <taxon>Gunneridae</taxon>
        <taxon>Pentapetalae</taxon>
        <taxon>rosids</taxon>
        <taxon>fabids</taxon>
        <taxon>Rosales</taxon>
        <taxon>Rosaceae</taxon>
        <taxon>Amygdaloideae</taxon>
        <taxon>Amygdaleae</taxon>
        <taxon>Prunus</taxon>
    </lineage>
</organism>
<dbReference type="AlphaFoldDB" id="A0A251P8U7"/>
<keyword evidence="6" id="KW-1185">Reference proteome</keyword>
<dbReference type="InterPro" id="IPR045227">
    <property type="entry name" value="WDR18/Ipi3/RID3"/>
</dbReference>
<feature type="repeat" description="WD" evidence="3">
    <location>
        <begin position="124"/>
        <end position="157"/>
    </location>
</feature>
<feature type="repeat" description="WD" evidence="3">
    <location>
        <begin position="176"/>
        <end position="219"/>
    </location>
</feature>
<dbReference type="InterPro" id="IPR001680">
    <property type="entry name" value="WD40_rpt"/>
</dbReference>
<dbReference type="InterPro" id="IPR019775">
    <property type="entry name" value="WD40_repeat_CS"/>
</dbReference>
<evidence type="ECO:0000256" key="1">
    <source>
        <dbReference type="ARBA" id="ARBA00022574"/>
    </source>
</evidence>
<feature type="repeat" description="WD" evidence="3">
    <location>
        <begin position="271"/>
        <end position="310"/>
    </location>
</feature>
<protein>
    <submittedName>
        <fullName evidence="5">Uncharacterized protein</fullName>
    </submittedName>
</protein>
<dbReference type="GO" id="GO:0120330">
    <property type="term" value="C:rixosome complex"/>
    <property type="evidence" value="ECO:0000318"/>
    <property type="project" value="GO_Central"/>
</dbReference>
<dbReference type="PANTHER" id="PTHR18763">
    <property type="entry name" value="WD-REPEAT PROTEIN 18"/>
    <property type="match status" value="1"/>
</dbReference>
<dbReference type="PRINTS" id="PR00320">
    <property type="entry name" value="GPROTEINBRPT"/>
</dbReference>
<dbReference type="PROSITE" id="PS50294">
    <property type="entry name" value="WD_REPEATS_REGION"/>
    <property type="match status" value="2"/>
</dbReference>
<feature type="compositionally biased region" description="Basic and acidic residues" evidence="4">
    <location>
        <begin position="446"/>
        <end position="456"/>
    </location>
</feature>
<evidence type="ECO:0000313" key="6">
    <source>
        <dbReference type="Proteomes" id="UP000006882"/>
    </source>
</evidence>
<dbReference type="OrthoDB" id="756370at2759"/>
<proteinExistence type="predicted"/>
<dbReference type="eggNOG" id="KOG0646">
    <property type="taxonomic scope" value="Eukaryota"/>
</dbReference>
<dbReference type="SUPFAM" id="SSF50978">
    <property type="entry name" value="WD40 repeat-like"/>
    <property type="match status" value="1"/>
</dbReference>
<dbReference type="PROSITE" id="PS50082">
    <property type="entry name" value="WD_REPEATS_2"/>
    <property type="match status" value="3"/>
</dbReference>
<dbReference type="Proteomes" id="UP000006882">
    <property type="component" value="Chromosome G5"/>
</dbReference>
<dbReference type="InterPro" id="IPR020472">
    <property type="entry name" value="WD40_PAC1"/>
</dbReference>
<dbReference type="Pfam" id="PF00400">
    <property type="entry name" value="WD40"/>
    <property type="match status" value="4"/>
</dbReference>
<dbReference type="SMR" id="A0A251P8U7"/>
<dbReference type="GO" id="GO:0006364">
    <property type="term" value="P:rRNA processing"/>
    <property type="evidence" value="ECO:0000318"/>
    <property type="project" value="GO_Central"/>
</dbReference>
<keyword evidence="2" id="KW-0677">Repeat</keyword>
<evidence type="ECO:0000313" key="5">
    <source>
        <dbReference type="EMBL" id="ONI08008.1"/>
    </source>
</evidence>